<dbReference type="GO" id="GO:0002476">
    <property type="term" value="P:antigen processing and presentation of endogenous peptide antigen via MHC class Ib"/>
    <property type="evidence" value="ECO:0007669"/>
    <property type="project" value="TreeGrafter"/>
</dbReference>
<keyword evidence="2" id="KW-0490">MHC I</keyword>
<feature type="chain" id="PRO_5034887153" description="MHC class I-like antigen recognition-like domain-containing protein" evidence="7">
    <location>
        <begin position="25"/>
        <end position="143"/>
    </location>
</feature>
<dbReference type="Proteomes" id="UP000694422">
    <property type="component" value="Unplaced"/>
</dbReference>
<dbReference type="InterPro" id="IPR011162">
    <property type="entry name" value="MHC_I/II-like_Ag-recog"/>
</dbReference>
<evidence type="ECO:0000313" key="10">
    <source>
        <dbReference type="Proteomes" id="UP000694422"/>
    </source>
</evidence>
<reference evidence="9" key="1">
    <citation type="submission" date="2025-08" db="UniProtKB">
        <authorList>
            <consortium name="Ensembl"/>
        </authorList>
    </citation>
    <scope>IDENTIFICATION</scope>
</reference>
<evidence type="ECO:0000256" key="6">
    <source>
        <dbReference type="SAM" id="MobiDB-lite"/>
    </source>
</evidence>
<dbReference type="FunFam" id="3.30.500.10:FF:000013">
    <property type="entry name" value="Histocompatibility 2, blastocyst"/>
    <property type="match status" value="1"/>
</dbReference>
<dbReference type="Pfam" id="PF00129">
    <property type="entry name" value="MHC_I"/>
    <property type="match status" value="1"/>
</dbReference>
<feature type="region of interest" description="Disordered" evidence="6">
    <location>
        <begin position="120"/>
        <end position="143"/>
    </location>
</feature>
<sequence>MRVMAPRTLLLQLSEALALTETWAGSHSLSYFEISVSRPDCGESRYLEVDYVDDTQFVRFDSDATTPKMEPRAPWIEPEGPGYWEEETQRAQSYGQSYQVNLITLLAYYNQSKGGELSQPQEAVWLRSGDQGMPPPRVQSDSL</sequence>
<keyword evidence="5" id="KW-0325">Glycoprotein</keyword>
<dbReference type="GO" id="GO:0009897">
    <property type="term" value="C:external side of plasma membrane"/>
    <property type="evidence" value="ECO:0007669"/>
    <property type="project" value="TreeGrafter"/>
</dbReference>
<feature type="domain" description="MHC class I-like antigen recognition-like" evidence="8">
    <location>
        <begin position="25"/>
        <end position="115"/>
    </location>
</feature>
<feature type="region of interest" description="Disordered" evidence="6">
    <location>
        <begin position="62"/>
        <end position="81"/>
    </location>
</feature>
<dbReference type="GO" id="GO:0001916">
    <property type="term" value="P:positive regulation of T cell mediated cytotoxicity"/>
    <property type="evidence" value="ECO:0007669"/>
    <property type="project" value="TreeGrafter"/>
</dbReference>
<feature type="signal peptide" evidence="7">
    <location>
        <begin position="1"/>
        <end position="24"/>
    </location>
</feature>
<organism evidence="9 10">
    <name type="scientific">Spermophilus dauricus</name>
    <name type="common">Daurian ground squirrel</name>
    <dbReference type="NCBI Taxonomy" id="99837"/>
    <lineage>
        <taxon>Eukaryota</taxon>
        <taxon>Metazoa</taxon>
        <taxon>Chordata</taxon>
        <taxon>Craniata</taxon>
        <taxon>Vertebrata</taxon>
        <taxon>Euteleostomi</taxon>
        <taxon>Mammalia</taxon>
        <taxon>Eutheria</taxon>
        <taxon>Euarchontoglires</taxon>
        <taxon>Glires</taxon>
        <taxon>Rodentia</taxon>
        <taxon>Sciuromorpha</taxon>
        <taxon>Sciuridae</taxon>
        <taxon>Xerinae</taxon>
        <taxon>Marmotini</taxon>
        <taxon>Spermophilus</taxon>
    </lineage>
</organism>
<evidence type="ECO:0000256" key="5">
    <source>
        <dbReference type="ARBA" id="ARBA00023180"/>
    </source>
</evidence>
<evidence type="ECO:0000256" key="3">
    <source>
        <dbReference type="ARBA" id="ARBA00022859"/>
    </source>
</evidence>
<dbReference type="Gene3D" id="3.30.500.10">
    <property type="entry name" value="MHC class I-like antigen recognition-like"/>
    <property type="match status" value="1"/>
</dbReference>
<accession>A0A8C9QTR5</accession>
<dbReference type="GO" id="GO:0042612">
    <property type="term" value="C:MHC class I protein complex"/>
    <property type="evidence" value="ECO:0007669"/>
    <property type="project" value="UniProtKB-KW"/>
</dbReference>
<evidence type="ECO:0000256" key="1">
    <source>
        <dbReference type="ARBA" id="ARBA00004167"/>
    </source>
</evidence>
<dbReference type="AlphaFoldDB" id="A0A8C9QTR5"/>
<reference evidence="9" key="2">
    <citation type="submission" date="2025-09" db="UniProtKB">
        <authorList>
            <consortium name="Ensembl"/>
        </authorList>
    </citation>
    <scope>IDENTIFICATION</scope>
</reference>
<dbReference type="InterPro" id="IPR011161">
    <property type="entry name" value="MHC_I-like_Ag-recog"/>
</dbReference>
<dbReference type="GO" id="GO:0005102">
    <property type="term" value="F:signaling receptor binding"/>
    <property type="evidence" value="ECO:0007669"/>
    <property type="project" value="TreeGrafter"/>
</dbReference>
<evidence type="ECO:0000259" key="8">
    <source>
        <dbReference type="Pfam" id="PF00129"/>
    </source>
</evidence>
<dbReference type="GO" id="GO:0002486">
    <property type="term" value="P:antigen processing and presentation of endogenous peptide antigen via MHC class I via ER pathway, TAP-independent"/>
    <property type="evidence" value="ECO:0007669"/>
    <property type="project" value="TreeGrafter"/>
</dbReference>
<dbReference type="GO" id="GO:0098553">
    <property type="term" value="C:lumenal side of endoplasmic reticulum membrane"/>
    <property type="evidence" value="ECO:0007669"/>
    <property type="project" value="UniProtKB-ARBA"/>
</dbReference>
<evidence type="ECO:0000256" key="2">
    <source>
        <dbReference type="ARBA" id="ARBA00022451"/>
    </source>
</evidence>
<keyword evidence="7" id="KW-0732">Signal</keyword>
<name>A0A8C9QTR5_SPEDA</name>
<dbReference type="GO" id="GO:0005615">
    <property type="term" value="C:extracellular space"/>
    <property type="evidence" value="ECO:0007669"/>
    <property type="project" value="TreeGrafter"/>
</dbReference>
<keyword evidence="4" id="KW-0472">Membrane</keyword>
<dbReference type="InterPro" id="IPR050208">
    <property type="entry name" value="MHC_class-I_related"/>
</dbReference>
<dbReference type="InterPro" id="IPR037055">
    <property type="entry name" value="MHC_I-like_Ag-recog_sf"/>
</dbReference>
<comment type="subcellular location">
    <subcellularLocation>
        <location evidence="1">Membrane</location>
        <topology evidence="1">Single-pass membrane protein</topology>
    </subcellularLocation>
</comment>
<proteinExistence type="predicted"/>
<keyword evidence="3" id="KW-0391">Immunity</keyword>
<evidence type="ECO:0000256" key="7">
    <source>
        <dbReference type="SAM" id="SignalP"/>
    </source>
</evidence>
<dbReference type="GO" id="GO:0030670">
    <property type="term" value="C:phagocytic vesicle membrane"/>
    <property type="evidence" value="ECO:0007669"/>
    <property type="project" value="UniProtKB-ARBA"/>
</dbReference>
<dbReference type="SUPFAM" id="SSF54452">
    <property type="entry name" value="MHC antigen-recognition domain"/>
    <property type="match status" value="1"/>
</dbReference>
<protein>
    <recommendedName>
        <fullName evidence="8">MHC class I-like antigen recognition-like domain-containing protein</fullName>
    </recommendedName>
</protein>
<dbReference type="Ensembl" id="ENSSDAT00000031364.1">
    <property type="protein sequence ID" value="ENSSDAP00000027442.1"/>
    <property type="gene ID" value="ENSSDAG00000024875.1"/>
</dbReference>
<dbReference type="PANTHER" id="PTHR16675">
    <property type="entry name" value="MHC CLASS I-RELATED"/>
    <property type="match status" value="1"/>
</dbReference>
<dbReference type="GO" id="GO:0006955">
    <property type="term" value="P:immune response"/>
    <property type="evidence" value="ECO:0007669"/>
    <property type="project" value="TreeGrafter"/>
</dbReference>
<evidence type="ECO:0000256" key="4">
    <source>
        <dbReference type="ARBA" id="ARBA00023136"/>
    </source>
</evidence>
<evidence type="ECO:0000313" key="9">
    <source>
        <dbReference type="Ensembl" id="ENSSDAP00000027442.1"/>
    </source>
</evidence>
<dbReference type="PANTHER" id="PTHR16675:SF251">
    <property type="entry name" value="HLA CLASS I HISTOCOMPATIBILITY ANTIGEN, C ALPHA CHAIN"/>
    <property type="match status" value="1"/>
</dbReference>
<dbReference type="GO" id="GO:0042605">
    <property type="term" value="F:peptide antigen binding"/>
    <property type="evidence" value="ECO:0007669"/>
    <property type="project" value="TreeGrafter"/>
</dbReference>
<keyword evidence="10" id="KW-1185">Reference proteome</keyword>